<dbReference type="Proteomes" id="UP000322976">
    <property type="component" value="Unassembled WGS sequence"/>
</dbReference>
<feature type="region of interest" description="Disordered" evidence="1">
    <location>
        <begin position="158"/>
        <end position="214"/>
    </location>
</feature>
<gene>
    <name evidence="2" type="ORF">FWJ32_01405</name>
</gene>
<dbReference type="RefSeq" id="WP_149544181.1">
    <property type="nucleotide sequence ID" value="NZ_VTPS01000001.1"/>
</dbReference>
<accession>A0A5D8QGA6</accession>
<name>A0A5D8QGA6_9THEO</name>
<evidence type="ECO:0000256" key="1">
    <source>
        <dbReference type="SAM" id="MobiDB-lite"/>
    </source>
</evidence>
<organism evidence="2 3">
    <name type="scientific">Calorimonas adulescens</name>
    <dbReference type="NCBI Taxonomy" id="2606906"/>
    <lineage>
        <taxon>Bacteria</taxon>
        <taxon>Bacillati</taxon>
        <taxon>Bacillota</taxon>
        <taxon>Clostridia</taxon>
        <taxon>Thermoanaerobacterales</taxon>
        <taxon>Thermoanaerobacteraceae</taxon>
        <taxon>Calorimonas</taxon>
    </lineage>
</organism>
<feature type="compositionally biased region" description="Acidic residues" evidence="1">
    <location>
        <begin position="159"/>
        <end position="197"/>
    </location>
</feature>
<reference evidence="2 3" key="1">
    <citation type="submission" date="2019-08" db="EMBL/GenBank/DDBJ databases">
        <title>Calorimonas adulescens gen. nov., sp. nov., an anaerobic thermophilic bacterium from Sakhalin hot spring.</title>
        <authorList>
            <person name="Khomyakova M.A."/>
            <person name="Merkel A.Y."/>
            <person name="Novikov A."/>
            <person name="Bonch-Osmolovskaya E.A."/>
            <person name="Slobodkin A.I."/>
        </authorList>
    </citation>
    <scope>NUCLEOTIDE SEQUENCE [LARGE SCALE GENOMIC DNA]</scope>
    <source>
        <strain evidence="2 3">A05MB</strain>
    </source>
</reference>
<feature type="compositionally biased region" description="Acidic residues" evidence="1">
    <location>
        <begin position="204"/>
        <end position="214"/>
    </location>
</feature>
<dbReference type="EMBL" id="VTPS01000001">
    <property type="protein sequence ID" value="TZE83562.1"/>
    <property type="molecule type" value="Genomic_DNA"/>
</dbReference>
<keyword evidence="3" id="KW-1185">Reference proteome</keyword>
<dbReference type="AlphaFoldDB" id="A0A5D8QGA6"/>
<proteinExistence type="predicted"/>
<protein>
    <submittedName>
        <fullName evidence="2">Uncharacterized protein</fullName>
    </submittedName>
</protein>
<evidence type="ECO:0000313" key="3">
    <source>
        <dbReference type="Proteomes" id="UP000322976"/>
    </source>
</evidence>
<sequence length="214" mass="24559">MNQQNVWALTLSSDTFNALKSDFDQVLRKTLTNMENKESEQAELTVKLKISLMKEQAPNFDSLIPGAQREVIKPKFDHKVSSVMQIKDEKTGTLSGNYELVWDGELGQYVMREIKDPQLSIFEYDKEVYDEDALKGRKVLSITGSTEEFVDADYRIVDEDMEEDEDDSNDTEDENLPDDELEDAETEDVQDTDEDFYDGYQYDSPEEEADGTAI</sequence>
<comment type="caution">
    <text evidence="2">The sequence shown here is derived from an EMBL/GenBank/DDBJ whole genome shotgun (WGS) entry which is preliminary data.</text>
</comment>
<evidence type="ECO:0000313" key="2">
    <source>
        <dbReference type="EMBL" id="TZE83562.1"/>
    </source>
</evidence>